<accession>A0A4R3KST1</accession>
<dbReference type="InterPro" id="IPR001789">
    <property type="entry name" value="Sig_transdc_resp-reg_receiver"/>
</dbReference>
<evidence type="ECO:0000313" key="5">
    <source>
        <dbReference type="EMBL" id="TCS87649.1"/>
    </source>
</evidence>
<dbReference type="AlphaFoldDB" id="A0A4R3KST1"/>
<dbReference type="SUPFAM" id="SSF52172">
    <property type="entry name" value="CheY-like"/>
    <property type="match status" value="1"/>
</dbReference>
<dbReference type="Gene3D" id="3.40.50.2300">
    <property type="match status" value="1"/>
</dbReference>
<dbReference type="SMART" id="SM00448">
    <property type="entry name" value="REC"/>
    <property type="match status" value="1"/>
</dbReference>
<sequence>MTNVLIVEDEPLIAKGLTTIINSINEEIRINITGYAEKALEYVKNMDYNMFLLDIQLKDYSGFDLAKEIRDIDKYKLTPIVFITAIPTRELMAFKEIHCYDYIVKPFKDEEVEHILKTLINYGIEMEEDTYIKIKQREYSYLINEDEIIYIESRKIIYCNHK</sequence>
<evidence type="ECO:0000313" key="6">
    <source>
        <dbReference type="Proteomes" id="UP000294567"/>
    </source>
</evidence>
<dbReference type="PANTHER" id="PTHR44591">
    <property type="entry name" value="STRESS RESPONSE REGULATOR PROTEIN 1"/>
    <property type="match status" value="1"/>
</dbReference>
<gene>
    <name evidence="5" type="ORF">EDD65_11084</name>
</gene>
<dbReference type="CDD" id="cd00156">
    <property type="entry name" value="REC"/>
    <property type="match status" value="1"/>
</dbReference>
<dbReference type="InterPro" id="IPR050595">
    <property type="entry name" value="Bact_response_regulator"/>
</dbReference>
<name>A0A4R3KST1_9FIRM</name>
<dbReference type="Pfam" id="PF00072">
    <property type="entry name" value="Response_reg"/>
    <property type="match status" value="1"/>
</dbReference>
<keyword evidence="6" id="KW-1185">Reference proteome</keyword>
<keyword evidence="2" id="KW-0902">Two-component regulatory system</keyword>
<reference evidence="5 6" key="1">
    <citation type="submission" date="2019-03" db="EMBL/GenBank/DDBJ databases">
        <title>Genomic Encyclopedia of Type Strains, Phase IV (KMG-IV): sequencing the most valuable type-strain genomes for metagenomic binning, comparative biology and taxonomic classification.</title>
        <authorList>
            <person name="Goeker M."/>
        </authorList>
    </citation>
    <scope>NUCLEOTIDE SEQUENCE [LARGE SCALE GENOMIC DNA]</scope>
    <source>
        <strain evidence="5 6">DSM 26752</strain>
    </source>
</reference>
<evidence type="ECO:0000256" key="3">
    <source>
        <dbReference type="PROSITE-ProRule" id="PRU00169"/>
    </source>
</evidence>
<dbReference type="GO" id="GO:0000160">
    <property type="term" value="P:phosphorelay signal transduction system"/>
    <property type="evidence" value="ECO:0007669"/>
    <property type="project" value="UniProtKB-KW"/>
</dbReference>
<dbReference type="PROSITE" id="PS50110">
    <property type="entry name" value="RESPONSE_REGULATORY"/>
    <property type="match status" value="1"/>
</dbReference>
<feature type="domain" description="Response regulatory" evidence="4">
    <location>
        <begin position="3"/>
        <end position="120"/>
    </location>
</feature>
<protein>
    <submittedName>
        <fullName evidence="5">Response regulator receiver domain-containing protein</fullName>
    </submittedName>
</protein>
<evidence type="ECO:0000256" key="1">
    <source>
        <dbReference type="ARBA" id="ARBA00022553"/>
    </source>
</evidence>
<dbReference type="InterPro" id="IPR011006">
    <property type="entry name" value="CheY-like_superfamily"/>
</dbReference>
<dbReference type="EMBL" id="SMAE01000010">
    <property type="protein sequence ID" value="TCS87649.1"/>
    <property type="molecule type" value="Genomic_DNA"/>
</dbReference>
<comment type="caution">
    <text evidence="5">The sequence shown here is derived from an EMBL/GenBank/DDBJ whole genome shotgun (WGS) entry which is preliminary data.</text>
</comment>
<evidence type="ECO:0000256" key="2">
    <source>
        <dbReference type="ARBA" id="ARBA00023012"/>
    </source>
</evidence>
<dbReference type="Proteomes" id="UP000294567">
    <property type="component" value="Unassembled WGS sequence"/>
</dbReference>
<feature type="modified residue" description="4-aspartylphosphate" evidence="3">
    <location>
        <position position="54"/>
    </location>
</feature>
<proteinExistence type="predicted"/>
<dbReference type="PANTHER" id="PTHR44591:SF14">
    <property type="entry name" value="PROTEIN PILG"/>
    <property type="match status" value="1"/>
</dbReference>
<dbReference type="RefSeq" id="WP_237722278.1">
    <property type="nucleotide sequence ID" value="NZ_CP068564.1"/>
</dbReference>
<organism evidence="5 6">
    <name type="scientific">Keratinibaculum paraultunense</name>
    <dbReference type="NCBI Taxonomy" id="1278232"/>
    <lineage>
        <taxon>Bacteria</taxon>
        <taxon>Bacillati</taxon>
        <taxon>Bacillota</taxon>
        <taxon>Tissierellia</taxon>
        <taxon>Tissierellales</taxon>
        <taxon>Tepidimicrobiaceae</taxon>
        <taxon>Keratinibaculum</taxon>
    </lineage>
</organism>
<keyword evidence="1 3" id="KW-0597">Phosphoprotein</keyword>
<evidence type="ECO:0000259" key="4">
    <source>
        <dbReference type="PROSITE" id="PS50110"/>
    </source>
</evidence>